<proteinExistence type="predicted"/>
<protein>
    <submittedName>
        <fullName evidence="2">Uncharacterized protein</fullName>
    </submittedName>
</protein>
<organism evidence="2 3">
    <name type="scientific">Arthrobacter phage Abba</name>
    <dbReference type="NCBI Taxonomy" id="2713256"/>
    <lineage>
        <taxon>Viruses</taxon>
        <taxon>Duplodnaviria</taxon>
        <taxon>Heunggongvirae</taxon>
        <taxon>Uroviricota</taxon>
        <taxon>Caudoviricetes</taxon>
        <taxon>Berryhillviridae</taxon>
        <taxon>Ayohtrevirus</taxon>
        <taxon>Ayohtrevirus abba</taxon>
    </lineage>
</organism>
<evidence type="ECO:0000313" key="3">
    <source>
        <dbReference type="Proteomes" id="UP000500909"/>
    </source>
</evidence>
<evidence type="ECO:0000313" key="2">
    <source>
        <dbReference type="EMBL" id="QIN94378.1"/>
    </source>
</evidence>
<accession>A0A6G8R343</accession>
<reference evidence="2 3" key="1">
    <citation type="submission" date="2020-02" db="EMBL/GenBank/DDBJ databases">
        <authorList>
            <person name="Bojorquez D.A."/>
            <person name="Alcantara J.K.D.L."/>
            <person name="Arambulo J.M.L."/>
            <person name="Budzinski C.A."/>
            <person name="Campbell G.A."/>
            <person name="Dosanjh M.K."/>
            <person name="Gallardo M.A."/>
            <person name="Huang C."/>
            <person name="Nguyen N."/>
            <person name="Yee O.M."/>
            <person name="Ngo R.T."/>
            <person name="Kapinos A."/>
            <person name="Freise A.C."/>
            <person name="Reddi K."/>
            <person name="Moberg-Parker J."/>
            <person name="Garlena R.A."/>
            <person name="Russell D.A."/>
            <person name="Pope W.H."/>
            <person name="Jacobs-Sera D."/>
            <person name="Hatfull G.F."/>
        </authorList>
    </citation>
    <scope>NUCLEOTIDE SEQUENCE [LARGE SCALE GENOMIC DNA]</scope>
</reference>
<feature type="region of interest" description="Disordered" evidence="1">
    <location>
        <begin position="1"/>
        <end position="24"/>
    </location>
</feature>
<dbReference type="GeneID" id="55816770"/>
<gene>
    <name evidence="2" type="primary">49</name>
    <name evidence="2" type="ORF">SEA_ABBA_49</name>
</gene>
<keyword evidence="3" id="KW-1185">Reference proteome</keyword>
<dbReference type="EMBL" id="MT024868">
    <property type="protein sequence ID" value="QIN94378.1"/>
    <property type="molecule type" value="Genomic_DNA"/>
</dbReference>
<dbReference type="Proteomes" id="UP000500909">
    <property type="component" value="Segment"/>
</dbReference>
<evidence type="ECO:0000256" key="1">
    <source>
        <dbReference type="SAM" id="MobiDB-lite"/>
    </source>
</evidence>
<sequence length="124" mass="13240">MRVGGKPDVSGGQVSGLVKSGDDWPISGDGIATRNLPGMPGGLISLVDWDEVGDPDVAADLHEIRRRPKPTRCRHCGRVIVPTGADLPGYTHELGKGSYLTRCKPEESGKPYGLVAEPKEDNDH</sequence>
<dbReference type="RefSeq" id="YP_009887315.1">
    <property type="nucleotide sequence ID" value="NC_049498.1"/>
</dbReference>
<name>A0A6G8R343_9CAUD</name>
<dbReference type="KEGG" id="vg:55816770"/>